<dbReference type="Proteomes" id="UP000199029">
    <property type="component" value="Unassembled WGS sequence"/>
</dbReference>
<protein>
    <submittedName>
        <fullName evidence="1">Uncharacterized protein</fullName>
    </submittedName>
</protein>
<dbReference type="EMBL" id="FOXS01000003">
    <property type="protein sequence ID" value="SFQ52499.1"/>
    <property type="molecule type" value="Genomic_DNA"/>
</dbReference>
<name>A0A1I5Z7Q4_HYMAR</name>
<organism evidence="1 2">
    <name type="scientific">Hymenobacter arizonensis</name>
    <name type="common">Siccationidurans arizonensis</name>
    <dbReference type="NCBI Taxonomy" id="1227077"/>
    <lineage>
        <taxon>Bacteria</taxon>
        <taxon>Pseudomonadati</taxon>
        <taxon>Bacteroidota</taxon>
        <taxon>Cytophagia</taxon>
        <taxon>Cytophagales</taxon>
        <taxon>Hymenobacteraceae</taxon>
        <taxon>Hymenobacter</taxon>
    </lineage>
</organism>
<evidence type="ECO:0000313" key="1">
    <source>
        <dbReference type="EMBL" id="SFQ52499.1"/>
    </source>
</evidence>
<sequence length="33" mass="3557">MLPLDFIRSGAFVYGMCLGPDHAVHIISTKPIG</sequence>
<gene>
    <name evidence="1" type="ORF">SAMN04515668_2791</name>
</gene>
<accession>A0A1I5Z7Q4</accession>
<evidence type="ECO:0000313" key="2">
    <source>
        <dbReference type="Proteomes" id="UP000199029"/>
    </source>
</evidence>
<dbReference type="AlphaFoldDB" id="A0A1I5Z7Q4"/>
<keyword evidence="2" id="KW-1185">Reference proteome</keyword>
<proteinExistence type="predicted"/>
<reference evidence="2" key="1">
    <citation type="submission" date="2016-10" db="EMBL/GenBank/DDBJ databases">
        <authorList>
            <person name="Varghese N."/>
            <person name="Submissions S."/>
        </authorList>
    </citation>
    <scope>NUCLEOTIDE SEQUENCE [LARGE SCALE GENOMIC DNA]</scope>
    <source>
        <strain evidence="2">OR362-8,ATCC BAA-1266,JCM 13504</strain>
    </source>
</reference>
<dbReference type="STRING" id="1227077.SAMN04515668_2791"/>